<dbReference type="Gene3D" id="3.40.50.150">
    <property type="entry name" value="Vaccinia Virus protein VP39"/>
    <property type="match status" value="1"/>
</dbReference>
<dbReference type="Pfam" id="PF13578">
    <property type="entry name" value="Methyltransf_24"/>
    <property type="match status" value="1"/>
</dbReference>
<organism evidence="2 3">
    <name type="scientific">Nocardioides marmoriginsengisoli</name>
    <dbReference type="NCBI Taxonomy" id="661483"/>
    <lineage>
        <taxon>Bacteria</taxon>
        <taxon>Bacillati</taxon>
        <taxon>Actinomycetota</taxon>
        <taxon>Actinomycetes</taxon>
        <taxon>Propionibacteriales</taxon>
        <taxon>Nocardioidaceae</taxon>
        <taxon>Nocardioides</taxon>
    </lineage>
</organism>
<dbReference type="EMBL" id="RJSE01000006">
    <property type="protein sequence ID" value="RNL63680.1"/>
    <property type="molecule type" value="Genomic_DNA"/>
</dbReference>
<keyword evidence="1" id="KW-0175">Coiled coil</keyword>
<dbReference type="OrthoDB" id="7192174at2"/>
<sequence>MPLPSIADRLANYRQNGRDAVGGWFLDECAEMIEQVLLRQVDWNVEGNIAEIGVHYGKSFLMFANGVRDGETAIALDVFDDQDKNLDSSGRGNRAIFESNVATWAQGLDIKIVQASSLEHHPETARETFGDVRVFSIDGGHTAAITAHDLRLAEAAVVPDGVVILDDAINAHWLGVVTGLADYLAGSPGLVPFAYGANKLFLAPSAAVADKYREALRESLPDLLGKVDVEFFGTVVDVYVQGSARSRAAGRTARAAAAAEAKRKRRTANKIARLERELAEARELTTLRGMPRLARRKIRSAVRRARAVAHRS</sequence>
<dbReference type="GO" id="GO:0008168">
    <property type="term" value="F:methyltransferase activity"/>
    <property type="evidence" value="ECO:0007669"/>
    <property type="project" value="UniProtKB-KW"/>
</dbReference>
<feature type="coiled-coil region" evidence="1">
    <location>
        <begin position="257"/>
        <end position="284"/>
    </location>
</feature>
<accession>A0A3N0CJP9</accession>
<evidence type="ECO:0000313" key="3">
    <source>
        <dbReference type="Proteomes" id="UP000267128"/>
    </source>
</evidence>
<comment type="caution">
    <text evidence="2">The sequence shown here is derived from an EMBL/GenBank/DDBJ whole genome shotgun (WGS) entry which is preliminary data.</text>
</comment>
<protein>
    <submittedName>
        <fullName evidence="2">Class I SAM-dependent methyltransferase</fullName>
    </submittedName>
</protein>
<dbReference type="SUPFAM" id="SSF53335">
    <property type="entry name" value="S-adenosyl-L-methionine-dependent methyltransferases"/>
    <property type="match status" value="1"/>
</dbReference>
<keyword evidence="3" id="KW-1185">Reference proteome</keyword>
<dbReference type="Proteomes" id="UP000267128">
    <property type="component" value="Unassembled WGS sequence"/>
</dbReference>
<proteinExistence type="predicted"/>
<name>A0A3N0CJP9_9ACTN</name>
<dbReference type="InterPro" id="IPR029063">
    <property type="entry name" value="SAM-dependent_MTases_sf"/>
</dbReference>
<gene>
    <name evidence="2" type="ORF">EFK50_08030</name>
</gene>
<reference evidence="2 3" key="1">
    <citation type="submission" date="2018-11" db="EMBL/GenBank/DDBJ databases">
        <authorList>
            <person name="Li F."/>
        </authorList>
    </citation>
    <scope>NUCLEOTIDE SEQUENCE [LARGE SCALE GENOMIC DNA]</scope>
    <source>
        <strain evidence="2 3">Gsoil 097</strain>
    </source>
</reference>
<evidence type="ECO:0000313" key="2">
    <source>
        <dbReference type="EMBL" id="RNL63680.1"/>
    </source>
</evidence>
<keyword evidence="2" id="KW-0489">Methyltransferase</keyword>
<evidence type="ECO:0000256" key="1">
    <source>
        <dbReference type="SAM" id="Coils"/>
    </source>
</evidence>
<dbReference type="GO" id="GO:0032259">
    <property type="term" value="P:methylation"/>
    <property type="evidence" value="ECO:0007669"/>
    <property type="project" value="UniProtKB-KW"/>
</dbReference>
<dbReference type="AlphaFoldDB" id="A0A3N0CJP9"/>
<keyword evidence="2" id="KW-0808">Transferase</keyword>